<comment type="caution">
    <text evidence="2">The sequence shown here is derived from an EMBL/GenBank/DDBJ whole genome shotgun (WGS) entry which is preliminary data.</text>
</comment>
<dbReference type="EMBL" id="BNJG01000001">
    <property type="protein sequence ID" value="GHO55519.1"/>
    <property type="molecule type" value="Genomic_DNA"/>
</dbReference>
<dbReference type="Proteomes" id="UP000654345">
    <property type="component" value="Unassembled WGS sequence"/>
</dbReference>
<evidence type="ECO:0000256" key="1">
    <source>
        <dbReference type="SAM" id="MobiDB-lite"/>
    </source>
</evidence>
<sequence>MTLIGKAFKSLSTTIKKASRGSLTDYVINAPPEYGQPLIVGADASGLISPPRMREIVRKTPTVAACINAILDYCSNVEILVRNSDPAKPADETRAQIIEDLLHNPNDLDTGRHFLSKLIFDLAVLGWAGVEIEENRYGNPAKLHVVDGARLYIDFDEHGDVNGYDMLDIQGLPIRGNDGIHAWEPDQLIYFRRDAVSNSVYPLKRLEQLFSCAIIEDMMLAFIGGKFMESNVPYGVYDLGDVSESELKMAVDYWNDQATSNHRIIMTGSRGGSTFTQFGYALKDLEATALLAEVRGKIMAILGVTLNELGDSGDVNKSNGYNLSYTFKRRAIEPLLKEITESLTYRLVKKRMNFNDIELYYEEIDSRDELLQAQIDDLNWKMGVFTPNHIRNRKGLPSQDGGDDATIVVGTTVMPLDLVRKFAQAQLEAIEAEVESFKQQAAQAQISPPPIRGPQPPGGASYPDGVGSSRVRISYPKPQSNSPQAARGPVQANRNAGMRTP</sequence>
<dbReference type="Pfam" id="PF04860">
    <property type="entry name" value="Phage_portal"/>
    <property type="match status" value="1"/>
</dbReference>
<keyword evidence="3" id="KW-1185">Reference proteome</keyword>
<evidence type="ECO:0008006" key="4">
    <source>
        <dbReference type="Google" id="ProtNLM"/>
    </source>
</evidence>
<feature type="region of interest" description="Disordered" evidence="1">
    <location>
        <begin position="440"/>
        <end position="501"/>
    </location>
</feature>
<dbReference type="RefSeq" id="WP_201372096.1">
    <property type="nucleotide sequence ID" value="NZ_BNJG01000001.1"/>
</dbReference>
<dbReference type="InterPro" id="IPR006944">
    <property type="entry name" value="Phage/GTA_portal"/>
</dbReference>
<accession>A0ABQ3URU1</accession>
<organism evidence="2 3">
    <name type="scientific">Ktedonobacter robiniae</name>
    <dbReference type="NCBI Taxonomy" id="2778365"/>
    <lineage>
        <taxon>Bacteria</taxon>
        <taxon>Bacillati</taxon>
        <taxon>Chloroflexota</taxon>
        <taxon>Ktedonobacteria</taxon>
        <taxon>Ktedonobacterales</taxon>
        <taxon>Ktedonobacteraceae</taxon>
        <taxon>Ktedonobacter</taxon>
    </lineage>
</organism>
<name>A0ABQ3URU1_9CHLR</name>
<protein>
    <recommendedName>
        <fullName evidence="4">Phage portal protein</fullName>
    </recommendedName>
</protein>
<feature type="compositionally biased region" description="Pro residues" evidence="1">
    <location>
        <begin position="447"/>
        <end position="457"/>
    </location>
</feature>
<proteinExistence type="predicted"/>
<evidence type="ECO:0000313" key="2">
    <source>
        <dbReference type="EMBL" id="GHO55519.1"/>
    </source>
</evidence>
<evidence type="ECO:0000313" key="3">
    <source>
        <dbReference type="Proteomes" id="UP000654345"/>
    </source>
</evidence>
<gene>
    <name evidence="2" type="ORF">KSB_39940</name>
</gene>
<reference evidence="2 3" key="1">
    <citation type="journal article" date="2021" name="Int. J. Syst. Evol. Microbiol.">
        <title>Reticulibacter mediterranei gen. nov., sp. nov., within the new family Reticulibacteraceae fam. nov., and Ktedonospora formicarum gen. nov., sp. nov., Ktedonobacter robiniae sp. nov., Dictyobacter formicarum sp. nov. and Dictyobacter arantiisoli sp. nov., belonging to the class Ktedonobacteria.</title>
        <authorList>
            <person name="Yabe S."/>
            <person name="Zheng Y."/>
            <person name="Wang C.M."/>
            <person name="Sakai Y."/>
            <person name="Abe K."/>
            <person name="Yokota A."/>
            <person name="Donadio S."/>
            <person name="Cavaletti L."/>
            <person name="Monciardini P."/>
        </authorList>
    </citation>
    <scope>NUCLEOTIDE SEQUENCE [LARGE SCALE GENOMIC DNA]</scope>
    <source>
        <strain evidence="2 3">SOSP1-30</strain>
    </source>
</reference>